<accession>A0A6A6LI15</accession>
<evidence type="ECO:0000259" key="4">
    <source>
        <dbReference type="PROSITE" id="PS50404"/>
    </source>
</evidence>
<comment type="catalytic activity">
    <reaction evidence="3">
        <text>RX + glutathione = an S-substituted glutathione + a halide anion + H(+)</text>
        <dbReference type="Rhea" id="RHEA:16437"/>
        <dbReference type="ChEBI" id="CHEBI:15378"/>
        <dbReference type="ChEBI" id="CHEBI:16042"/>
        <dbReference type="ChEBI" id="CHEBI:17792"/>
        <dbReference type="ChEBI" id="CHEBI:57925"/>
        <dbReference type="ChEBI" id="CHEBI:90779"/>
        <dbReference type="EC" id="2.5.1.18"/>
    </reaction>
</comment>
<dbReference type="EMBL" id="JAAGAX010000010">
    <property type="protein sequence ID" value="KAF2299743.1"/>
    <property type="molecule type" value="Genomic_DNA"/>
</dbReference>
<evidence type="ECO:0000313" key="6">
    <source>
        <dbReference type="Proteomes" id="UP000467840"/>
    </source>
</evidence>
<dbReference type="InterPro" id="IPR004045">
    <property type="entry name" value="Glutathione_S-Trfase_N"/>
</dbReference>
<keyword evidence="6" id="KW-1185">Reference proteome</keyword>
<dbReference type="GO" id="GO:0004364">
    <property type="term" value="F:glutathione transferase activity"/>
    <property type="evidence" value="ECO:0007669"/>
    <property type="project" value="UniProtKB-EC"/>
</dbReference>
<dbReference type="Pfam" id="PF02798">
    <property type="entry name" value="GST_N"/>
    <property type="match status" value="1"/>
</dbReference>
<feature type="domain" description="GST N-terminal" evidence="4">
    <location>
        <begin position="3"/>
        <end position="82"/>
    </location>
</feature>
<evidence type="ECO:0000256" key="2">
    <source>
        <dbReference type="ARBA" id="ARBA00022679"/>
    </source>
</evidence>
<evidence type="ECO:0000256" key="3">
    <source>
        <dbReference type="ARBA" id="ARBA00047960"/>
    </source>
</evidence>
<comment type="caution">
    <text evidence="5">The sequence shown here is derived from an EMBL/GenBank/DDBJ whole genome shotgun (WGS) entry which is preliminary data.</text>
</comment>
<dbReference type="Proteomes" id="UP000467840">
    <property type="component" value="Chromosome 4"/>
</dbReference>
<dbReference type="PROSITE" id="PS50404">
    <property type="entry name" value="GST_NTER"/>
    <property type="match status" value="1"/>
</dbReference>
<evidence type="ECO:0000256" key="1">
    <source>
        <dbReference type="ARBA" id="ARBA00012452"/>
    </source>
</evidence>
<dbReference type="InterPro" id="IPR036249">
    <property type="entry name" value="Thioredoxin-like_sf"/>
</dbReference>
<evidence type="ECO:0000313" key="5">
    <source>
        <dbReference type="EMBL" id="KAF2299743.1"/>
    </source>
</evidence>
<dbReference type="InterPro" id="IPR040079">
    <property type="entry name" value="Glutathione_S-Trfase"/>
</dbReference>
<dbReference type="SFLD" id="SFLDS00019">
    <property type="entry name" value="Glutathione_Transferase_(cytos"/>
    <property type="match status" value="1"/>
</dbReference>
<dbReference type="Gene3D" id="3.40.30.10">
    <property type="entry name" value="Glutaredoxin"/>
    <property type="match status" value="1"/>
</dbReference>
<dbReference type="EC" id="2.5.1.18" evidence="1"/>
<reference evidence="5 6" key="1">
    <citation type="journal article" date="2020" name="Mol. Plant">
        <title>The Chromosome-Based Rubber Tree Genome Provides New Insights into Spurge Genome Evolution and Rubber Biosynthesis.</title>
        <authorList>
            <person name="Liu J."/>
            <person name="Shi C."/>
            <person name="Shi C.C."/>
            <person name="Li W."/>
            <person name="Zhang Q.J."/>
            <person name="Zhang Y."/>
            <person name="Li K."/>
            <person name="Lu H.F."/>
            <person name="Shi C."/>
            <person name="Zhu S.T."/>
            <person name="Xiao Z.Y."/>
            <person name="Nan H."/>
            <person name="Yue Y."/>
            <person name="Zhu X.G."/>
            <person name="Wu Y."/>
            <person name="Hong X.N."/>
            <person name="Fan G.Y."/>
            <person name="Tong Y."/>
            <person name="Zhang D."/>
            <person name="Mao C.L."/>
            <person name="Liu Y.L."/>
            <person name="Hao S.J."/>
            <person name="Liu W.Q."/>
            <person name="Lv M.Q."/>
            <person name="Zhang H.B."/>
            <person name="Liu Y."/>
            <person name="Hu-Tang G.R."/>
            <person name="Wang J.P."/>
            <person name="Wang J.H."/>
            <person name="Sun Y.H."/>
            <person name="Ni S.B."/>
            <person name="Chen W.B."/>
            <person name="Zhang X.C."/>
            <person name="Jiao Y.N."/>
            <person name="Eichler E.E."/>
            <person name="Li G.H."/>
            <person name="Liu X."/>
            <person name="Gao L.Z."/>
        </authorList>
    </citation>
    <scope>NUCLEOTIDE SEQUENCE [LARGE SCALE GENOMIC DNA]</scope>
    <source>
        <strain evidence="6">cv. GT1</strain>
        <tissue evidence="5">Leaf</tissue>
    </source>
</reference>
<dbReference type="PANTHER" id="PTHR44548">
    <property type="entry name" value="GST N-TERMINAL DOMAIN-CONTAINING PROTEIN"/>
    <property type="match status" value="1"/>
</dbReference>
<gene>
    <name evidence="5" type="ORF">GH714_003002</name>
</gene>
<dbReference type="SUPFAM" id="SSF52833">
    <property type="entry name" value="Thioredoxin-like"/>
    <property type="match status" value="1"/>
</dbReference>
<protein>
    <recommendedName>
        <fullName evidence="1">glutathione transferase</fullName>
        <ecNumber evidence="1">2.5.1.18</ecNumber>
    </recommendedName>
</protein>
<sequence length="161" mass="18422">MAASVSLFGYWASPFTLRVKWALKLKGIQYEYIEEDLPNKSPLLLQYNPVHKKIPVLVHEGKPLAESLVIMEYIDEVWKESPLLPQDPYGRAKARFWSNLQMTRTLVERIEFNELVNAVSDYGRANSLNPGYEKIAGKQSTFVTANALGLEIIWQNVNCYS</sequence>
<keyword evidence="2" id="KW-0808">Transferase</keyword>
<dbReference type="AlphaFoldDB" id="A0A6A6LI15"/>
<proteinExistence type="predicted"/>
<organism evidence="5 6">
    <name type="scientific">Hevea brasiliensis</name>
    <name type="common">Para rubber tree</name>
    <name type="synonym">Siphonia brasiliensis</name>
    <dbReference type="NCBI Taxonomy" id="3981"/>
    <lineage>
        <taxon>Eukaryota</taxon>
        <taxon>Viridiplantae</taxon>
        <taxon>Streptophyta</taxon>
        <taxon>Embryophyta</taxon>
        <taxon>Tracheophyta</taxon>
        <taxon>Spermatophyta</taxon>
        <taxon>Magnoliopsida</taxon>
        <taxon>eudicotyledons</taxon>
        <taxon>Gunneridae</taxon>
        <taxon>Pentapetalae</taxon>
        <taxon>rosids</taxon>
        <taxon>fabids</taxon>
        <taxon>Malpighiales</taxon>
        <taxon>Euphorbiaceae</taxon>
        <taxon>Crotonoideae</taxon>
        <taxon>Micrandreae</taxon>
        <taxon>Hevea</taxon>
    </lineage>
</organism>
<dbReference type="SFLD" id="SFLDG00358">
    <property type="entry name" value="Main_(cytGST)"/>
    <property type="match status" value="1"/>
</dbReference>
<dbReference type="CDD" id="cd03058">
    <property type="entry name" value="GST_N_Tau"/>
    <property type="match status" value="1"/>
</dbReference>
<dbReference type="PANTHER" id="PTHR44548:SF4">
    <property type="entry name" value="S-TRANSFERASE, PUTATIVE-RELATED"/>
    <property type="match status" value="1"/>
</dbReference>
<dbReference type="FunFam" id="3.40.30.10:FF:000197">
    <property type="entry name" value="Glutathione S-transferase U10"/>
    <property type="match status" value="1"/>
</dbReference>
<name>A0A6A6LI15_HEVBR</name>